<dbReference type="GO" id="GO:0047496">
    <property type="term" value="P:vesicle transport along microtubule"/>
    <property type="evidence" value="ECO:0007669"/>
    <property type="project" value="TreeGrafter"/>
</dbReference>
<dbReference type="PANTHER" id="PTHR32123:SF12">
    <property type="entry name" value="BICD FAMILY-LIKE CARGO ADAPTER 1"/>
    <property type="match status" value="1"/>
</dbReference>
<dbReference type="OrthoDB" id="9451547at2759"/>
<feature type="region of interest" description="Disordered" evidence="3">
    <location>
        <begin position="28"/>
        <end position="51"/>
    </location>
</feature>
<dbReference type="GO" id="GO:0055107">
    <property type="term" value="P:Golgi to secretory granule transport"/>
    <property type="evidence" value="ECO:0007669"/>
    <property type="project" value="TreeGrafter"/>
</dbReference>
<dbReference type="PANTHER" id="PTHR32123">
    <property type="entry name" value="BICD FAMILY-LIKE CARGO ADAPTER"/>
    <property type="match status" value="1"/>
</dbReference>
<dbReference type="InterPro" id="IPR051149">
    <property type="entry name" value="Spindly/BICDR_Dynein_Adapter"/>
</dbReference>
<organism evidence="4 5">
    <name type="scientific">Liparis tanakae</name>
    <name type="common">Tanaka's snailfish</name>
    <dbReference type="NCBI Taxonomy" id="230148"/>
    <lineage>
        <taxon>Eukaryota</taxon>
        <taxon>Metazoa</taxon>
        <taxon>Chordata</taxon>
        <taxon>Craniata</taxon>
        <taxon>Vertebrata</taxon>
        <taxon>Euteleostomi</taxon>
        <taxon>Actinopterygii</taxon>
        <taxon>Neopterygii</taxon>
        <taxon>Teleostei</taxon>
        <taxon>Neoteleostei</taxon>
        <taxon>Acanthomorphata</taxon>
        <taxon>Eupercaria</taxon>
        <taxon>Perciformes</taxon>
        <taxon>Cottioidei</taxon>
        <taxon>Cottales</taxon>
        <taxon>Liparidae</taxon>
        <taxon>Liparis</taxon>
    </lineage>
</organism>
<gene>
    <name evidence="4" type="primary">ccdc64</name>
    <name evidence="4" type="ORF">EYF80_012224</name>
</gene>
<feature type="region of interest" description="Disordered" evidence="3">
    <location>
        <begin position="374"/>
        <end position="404"/>
    </location>
</feature>
<protein>
    <submittedName>
        <fullName evidence="4">Bicaudal D-related protein 1</fullName>
    </submittedName>
</protein>
<reference evidence="4 5" key="1">
    <citation type="submission" date="2019-03" db="EMBL/GenBank/DDBJ databases">
        <title>First draft genome of Liparis tanakae, snailfish: a comprehensive survey of snailfish specific genes.</title>
        <authorList>
            <person name="Kim W."/>
            <person name="Song I."/>
            <person name="Jeong J.-H."/>
            <person name="Kim D."/>
            <person name="Kim S."/>
            <person name="Ryu S."/>
            <person name="Song J.Y."/>
            <person name="Lee S.K."/>
        </authorList>
    </citation>
    <scope>NUCLEOTIDE SEQUENCE [LARGE SCALE GENOMIC DNA]</scope>
    <source>
        <tissue evidence="4">Muscle</tissue>
    </source>
</reference>
<sequence>MSTFCLDLQTSAVVVSAPLELDSDYMEPRSSAAAPEPGGFQGQPLRHAGSGGLGMALEEELAMLTGERDEEEALAGLEAPSVGHNADLLSLFRQKEKDLVLAAKLGKALLERNQDLTKQYEKMHKDLNEKLEHLEQEKHELRRRLESREGEWEGRVAELETDVQQLQGELELRQVQLRETDRDKTKAISELSEQNHRLLEQLSRAAEVERQLSTQVHSLRDDFREKSMSTSQHMTRLENLQAEIKMLSERKMELERRVHATLEDNELLQNTVDDLRERTLVLERQSRQKDLQLRQSQLELQEVQVSHRQLTARLEELTEEHSLHGLTPHPSSLLCEIEQSMEQEEQEQEREQLRLQLWEAYCEVRSLCSHLRGNDVTDSALSTDSSMDESSETSSAKEVPTGSLHASLLDLRRLTQNLLDGNESTGSRRSDEEALEEQVRKLGEELRGVRELYETEQDKTRSNGDDALQLHNQMALLSVEMSSLREDNERMRTMAAVREPSEQLQTAIRDRDDAIAKKKAVEMELAKCKIDIMSLNSQLLDAIQQKLNLSQQLEAWQLPYHPFFLCGTPPPPALEDDMHRVIDQQLMDKYQDEWRSAPPSLTGSSRAHGGQSSRRAHRISDRDKRLFSFFKKS</sequence>
<proteinExistence type="predicted"/>
<comment type="caution">
    <text evidence="4">The sequence shown here is derived from an EMBL/GenBank/DDBJ whole genome shotgun (WGS) entry which is preliminary data.</text>
</comment>
<accession>A0A4Z2IJJ9</accession>
<evidence type="ECO:0000256" key="3">
    <source>
        <dbReference type="SAM" id="MobiDB-lite"/>
    </source>
</evidence>
<dbReference type="Proteomes" id="UP000314294">
    <property type="component" value="Unassembled WGS sequence"/>
</dbReference>
<dbReference type="EMBL" id="SRLO01000081">
    <property type="protein sequence ID" value="TNN77634.1"/>
    <property type="molecule type" value="Genomic_DNA"/>
</dbReference>
<evidence type="ECO:0000256" key="2">
    <source>
        <dbReference type="SAM" id="Coils"/>
    </source>
</evidence>
<dbReference type="AlphaFoldDB" id="A0A4Z2IJJ9"/>
<evidence type="ECO:0000313" key="4">
    <source>
        <dbReference type="EMBL" id="TNN77634.1"/>
    </source>
</evidence>
<name>A0A4Z2IJJ9_9TELE</name>
<feature type="compositionally biased region" description="Polar residues" evidence="3">
    <location>
        <begin position="599"/>
        <end position="613"/>
    </location>
</feature>
<evidence type="ECO:0000256" key="1">
    <source>
        <dbReference type="ARBA" id="ARBA00023054"/>
    </source>
</evidence>
<keyword evidence="1 2" id="KW-0175">Coiled coil</keyword>
<evidence type="ECO:0000313" key="5">
    <source>
        <dbReference type="Proteomes" id="UP000314294"/>
    </source>
</evidence>
<feature type="region of interest" description="Disordered" evidence="3">
    <location>
        <begin position="593"/>
        <end position="620"/>
    </location>
</feature>
<feature type="coiled-coil region" evidence="2">
    <location>
        <begin position="110"/>
        <end position="363"/>
    </location>
</feature>
<keyword evidence="5" id="KW-1185">Reference proteome</keyword>